<reference evidence="2 3" key="1">
    <citation type="submission" date="2016-04" db="EMBL/GenBank/DDBJ databases">
        <authorList>
            <person name="Chen L."/>
            <person name="Zhuang W."/>
            <person name="Wang G."/>
        </authorList>
    </citation>
    <scope>NUCLEOTIDE SEQUENCE [LARGE SCALE GENOMIC DNA]</scope>
    <source>
        <strain evidence="3">GR20</strain>
    </source>
</reference>
<keyword evidence="1" id="KW-0472">Membrane</keyword>
<dbReference type="InterPro" id="IPR025695">
    <property type="entry name" value="DoxX-like"/>
</dbReference>
<dbReference type="EMBL" id="LWBO01000084">
    <property type="protein sequence ID" value="OQP39070.1"/>
    <property type="molecule type" value="Genomic_DNA"/>
</dbReference>
<keyword evidence="3" id="KW-1185">Reference proteome</keyword>
<evidence type="ECO:0000313" key="2">
    <source>
        <dbReference type="EMBL" id="OQP39070.1"/>
    </source>
</evidence>
<evidence type="ECO:0000313" key="3">
    <source>
        <dbReference type="Proteomes" id="UP000192277"/>
    </source>
</evidence>
<dbReference type="RefSeq" id="WP_014217169.1">
    <property type="nucleotide sequence ID" value="NZ_LWBO01000084.1"/>
</dbReference>
<evidence type="ECO:0008006" key="4">
    <source>
        <dbReference type="Google" id="ProtNLM"/>
    </source>
</evidence>
<organism evidence="2 3">
    <name type="scientific">Niastella koreensis</name>
    <dbReference type="NCBI Taxonomy" id="354356"/>
    <lineage>
        <taxon>Bacteria</taxon>
        <taxon>Pseudomonadati</taxon>
        <taxon>Bacteroidota</taxon>
        <taxon>Chitinophagia</taxon>
        <taxon>Chitinophagales</taxon>
        <taxon>Chitinophagaceae</taxon>
        <taxon>Niastella</taxon>
    </lineage>
</organism>
<dbReference type="Pfam" id="PF13781">
    <property type="entry name" value="DoxX_3"/>
    <property type="match status" value="1"/>
</dbReference>
<sequence length="126" mass="14264">MTPNKVLNFLIAAVWLANGLFCKVLNVVPRHQQIVASILGSDHAVLFTKMIGSAEIAMAVWIISGYKARVNVIIQVIVIGAMNMMEFFLVPDLLLWGRFNLLFAFLFILLIVYNEYYLKPKPAHQN</sequence>
<feature type="transmembrane region" description="Helical" evidence="1">
    <location>
        <begin position="70"/>
        <end position="89"/>
    </location>
</feature>
<comment type="caution">
    <text evidence="2">The sequence shown here is derived from an EMBL/GenBank/DDBJ whole genome shotgun (WGS) entry which is preliminary data.</text>
</comment>
<name>A0ABX3NLT6_9BACT</name>
<evidence type="ECO:0000256" key="1">
    <source>
        <dbReference type="SAM" id="Phobius"/>
    </source>
</evidence>
<keyword evidence="1" id="KW-0812">Transmembrane</keyword>
<feature type="transmembrane region" description="Helical" evidence="1">
    <location>
        <begin position="46"/>
        <end position="63"/>
    </location>
</feature>
<dbReference type="Proteomes" id="UP000192277">
    <property type="component" value="Unassembled WGS sequence"/>
</dbReference>
<keyword evidence="1" id="KW-1133">Transmembrane helix</keyword>
<accession>A0ABX3NLT6</accession>
<proteinExistence type="predicted"/>
<feature type="transmembrane region" description="Helical" evidence="1">
    <location>
        <begin position="95"/>
        <end position="113"/>
    </location>
</feature>
<protein>
    <recommendedName>
        <fullName evidence="4">DoxX family protein</fullName>
    </recommendedName>
</protein>
<gene>
    <name evidence="2" type="ORF">A4D02_17190</name>
</gene>